<feature type="compositionally biased region" description="Pro residues" evidence="1">
    <location>
        <begin position="175"/>
        <end position="185"/>
    </location>
</feature>
<organism evidence="2 3">
    <name type="scientific">Pipistrellus kuhlii</name>
    <name type="common">Kuhl's pipistrelle</name>
    <dbReference type="NCBI Taxonomy" id="59472"/>
    <lineage>
        <taxon>Eukaryota</taxon>
        <taxon>Metazoa</taxon>
        <taxon>Chordata</taxon>
        <taxon>Craniata</taxon>
        <taxon>Vertebrata</taxon>
        <taxon>Euteleostomi</taxon>
        <taxon>Mammalia</taxon>
        <taxon>Eutheria</taxon>
        <taxon>Laurasiatheria</taxon>
        <taxon>Chiroptera</taxon>
        <taxon>Yangochiroptera</taxon>
        <taxon>Vespertilionidae</taxon>
        <taxon>Pipistrellus</taxon>
    </lineage>
</organism>
<keyword evidence="3" id="KW-1185">Reference proteome</keyword>
<protein>
    <submittedName>
        <fullName evidence="2">Uncharacterized protein</fullName>
    </submittedName>
</protein>
<evidence type="ECO:0000313" key="2">
    <source>
        <dbReference type="EMBL" id="KAF6382490.1"/>
    </source>
</evidence>
<dbReference type="AlphaFoldDB" id="A0A7J8A951"/>
<accession>A0A7J8A951</accession>
<evidence type="ECO:0000313" key="3">
    <source>
        <dbReference type="Proteomes" id="UP000558488"/>
    </source>
</evidence>
<reference evidence="2 3" key="1">
    <citation type="journal article" date="2020" name="Nature">
        <title>Six reference-quality genomes reveal evolution of bat adaptations.</title>
        <authorList>
            <person name="Jebb D."/>
            <person name="Huang Z."/>
            <person name="Pippel M."/>
            <person name="Hughes G.M."/>
            <person name="Lavrichenko K."/>
            <person name="Devanna P."/>
            <person name="Winkler S."/>
            <person name="Jermiin L.S."/>
            <person name="Skirmuntt E.C."/>
            <person name="Katzourakis A."/>
            <person name="Burkitt-Gray L."/>
            <person name="Ray D.A."/>
            <person name="Sullivan K.A.M."/>
            <person name="Roscito J.G."/>
            <person name="Kirilenko B.M."/>
            <person name="Davalos L.M."/>
            <person name="Corthals A.P."/>
            <person name="Power M.L."/>
            <person name="Jones G."/>
            <person name="Ransome R.D."/>
            <person name="Dechmann D.K.N."/>
            <person name="Locatelli A.G."/>
            <person name="Puechmaille S.J."/>
            <person name="Fedrigo O."/>
            <person name="Jarvis E.D."/>
            <person name="Hiller M."/>
            <person name="Vernes S.C."/>
            <person name="Myers E.W."/>
            <person name="Teeling E.C."/>
        </authorList>
    </citation>
    <scope>NUCLEOTIDE SEQUENCE [LARGE SCALE GENOMIC DNA]</scope>
    <source>
        <strain evidence="2">MPipKuh1</strain>
        <tissue evidence="2">Flight muscle</tissue>
    </source>
</reference>
<proteinExistence type="predicted"/>
<name>A0A7J8A951_PIPKU</name>
<gene>
    <name evidence="2" type="ORF">mPipKuh1_008855</name>
</gene>
<feature type="region of interest" description="Disordered" evidence="1">
    <location>
        <begin position="84"/>
        <end position="119"/>
    </location>
</feature>
<feature type="region of interest" description="Disordered" evidence="1">
    <location>
        <begin position="1"/>
        <end position="37"/>
    </location>
</feature>
<dbReference type="Proteomes" id="UP000558488">
    <property type="component" value="Unassembled WGS sequence"/>
</dbReference>
<comment type="caution">
    <text evidence="2">The sequence shown here is derived from an EMBL/GenBank/DDBJ whole genome shotgun (WGS) entry which is preliminary data.</text>
</comment>
<dbReference type="EMBL" id="JACAGB010000002">
    <property type="protein sequence ID" value="KAF6382490.1"/>
    <property type="molecule type" value="Genomic_DNA"/>
</dbReference>
<feature type="region of interest" description="Disordered" evidence="1">
    <location>
        <begin position="166"/>
        <end position="185"/>
    </location>
</feature>
<sequence>MMTYSFHPPLHPSHRLSAPSPSWIREGGRKNELNGHAPEAYHPLQRRMYLTGQRVGGWMHSVSLARAPACWLCSGRRQKSALLPVEMSPRPPPSITQRPTMSASLRPPPGPPGAQHKRPVVGQQPRQQASLWVTHNLAISFVWSADPCWKPACACPTRVGALAGLSSITPRGREPPPPWTCMPFR</sequence>
<evidence type="ECO:0000256" key="1">
    <source>
        <dbReference type="SAM" id="MobiDB-lite"/>
    </source>
</evidence>